<organism evidence="2 3">
    <name type="scientific">Aquimarina aggregata</name>
    <dbReference type="NCBI Taxonomy" id="1642818"/>
    <lineage>
        <taxon>Bacteria</taxon>
        <taxon>Pseudomonadati</taxon>
        <taxon>Bacteroidota</taxon>
        <taxon>Flavobacteriia</taxon>
        <taxon>Flavobacteriales</taxon>
        <taxon>Flavobacteriaceae</taxon>
        <taxon>Aquimarina</taxon>
    </lineage>
</organism>
<dbReference type="InterPro" id="IPR006869">
    <property type="entry name" value="DUF547"/>
</dbReference>
<feature type="domain" description="DUF547" evidence="1">
    <location>
        <begin position="63"/>
        <end position="168"/>
    </location>
</feature>
<protein>
    <recommendedName>
        <fullName evidence="1">DUF547 domain-containing protein</fullName>
    </recommendedName>
</protein>
<dbReference type="AlphaFoldDB" id="A0A162CU22"/>
<dbReference type="PANTHER" id="PTHR46361:SF3">
    <property type="entry name" value="ELECTRON CARRIER_ PROTEIN DISULFIDE OXIDOREDUCTASE"/>
    <property type="match status" value="1"/>
</dbReference>
<dbReference type="EMBL" id="LQRT01000008">
    <property type="protein sequence ID" value="KZS41049.1"/>
    <property type="molecule type" value="Genomic_DNA"/>
</dbReference>
<dbReference type="Proteomes" id="UP000076715">
    <property type="component" value="Unassembled WGS sequence"/>
</dbReference>
<accession>A0A162CU22</accession>
<name>A0A162CU22_9FLAO</name>
<gene>
    <name evidence="2" type="ORF">AWE51_24075</name>
</gene>
<dbReference type="Pfam" id="PF04784">
    <property type="entry name" value="DUF547"/>
    <property type="match status" value="1"/>
</dbReference>
<comment type="caution">
    <text evidence="2">The sequence shown here is derived from an EMBL/GenBank/DDBJ whole genome shotgun (WGS) entry which is preliminary data.</text>
</comment>
<dbReference type="PANTHER" id="PTHR46361">
    <property type="entry name" value="ELECTRON CARRIER/ PROTEIN DISULFIDE OXIDOREDUCTASE"/>
    <property type="match status" value="1"/>
</dbReference>
<proteinExistence type="predicted"/>
<reference evidence="2 3" key="1">
    <citation type="submission" date="2016-01" db="EMBL/GenBank/DDBJ databases">
        <title>The draft genome sequence of Aquimarina sp. RZW4-3-2.</title>
        <authorList>
            <person name="Wang Y."/>
        </authorList>
    </citation>
    <scope>NUCLEOTIDE SEQUENCE [LARGE SCALE GENOMIC DNA]</scope>
    <source>
        <strain evidence="2 3">RZW4-3-2</strain>
    </source>
</reference>
<dbReference type="STRING" id="1642818.AWE51_24075"/>
<keyword evidence="3" id="KW-1185">Reference proteome</keyword>
<evidence type="ECO:0000313" key="3">
    <source>
        <dbReference type="Proteomes" id="UP000076715"/>
    </source>
</evidence>
<sequence length="230" mass="27084">MIVFTLILFHKTYAQNEFNHNIWDQALLLNVSEEGQVDYNGFMRDSSQLYAYFKVLSDNPPKENWTRDEKLAYWINAYNAYTIKLIIDSYPVKSIKDIKAPWDKKFFKIDGEWHSLGELEHKILRKFGDPRIHFAINCASFSCPVVWNRAYTADNVDAALDEQTKKFINDPTRNTITESVVNVSKIFSWYKKDFKVNGGDVKDFINRYSEVKITDQPKKGYKDYDWSLNE</sequence>
<evidence type="ECO:0000259" key="1">
    <source>
        <dbReference type="Pfam" id="PF04784"/>
    </source>
</evidence>
<evidence type="ECO:0000313" key="2">
    <source>
        <dbReference type="EMBL" id="KZS41049.1"/>
    </source>
</evidence>